<dbReference type="Gene3D" id="3.40.50.300">
    <property type="entry name" value="P-loop containing nucleotide triphosphate hydrolases"/>
    <property type="match status" value="1"/>
</dbReference>
<comment type="caution">
    <text evidence="5">The sequence shown here is derived from an EMBL/GenBank/DDBJ whole genome shotgun (WGS) entry which is preliminary data.</text>
</comment>
<dbReference type="PANTHER" id="PTHR30258:SF2">
    <property type="entry name" value="COMG OPERON PROTEIN 1"/>
    <property type="match status" value="1"/>
</dbReference>
<name>A0A554XIN1_9BURK</name>
<dbReference type="AlphaFoldDB" id="A0A554XIN1"/>
<keyword evidence="3" id="KW-0067">ATP-binding</keyword>
<dbReference type="SUPFAM" id="SSF160246">
    <property type="entry name" value="EspE N-terminal domain-like"/>
    <property type="match status" value="1"/>
</dbReference>
<dbReference type="Pfam" id="PF00437">
    <property type="entry name" value="T2SSE"/>
    <property type="match status" value="1"/>
</dbReference>
<organism evidence="5 6">
    <name type="scientific">Tepidimonas fonticaldi</name>
    <dbReference type="NCBI Taxonomy" id="1101373"/>
    <lineage>
        <taxon>Bacteria</taxon>
        <taxon>Pseudomonadati</taxon>
        <taxon>Pseudomonadota</taxon>
        <taxon>Betaproteobacteria</taxon>
        <taxon>Burkholderiales</taxon>
        <taxon>Tepidimonas</taxon>
    </lineage>
</organism>
<evidence type="ECO:0000256" key="3">
    <source>
        <dbReference type="ARBA" id="ARBA00022840"/>
    </source>
</evidence>
<dbReference type="RefSeq" id="WP_143969489.1">
    <property type="nucleotide sequence ID" value="NZ_VJOO01000024.1"/>
</dbReference>
<dbReference type="GO" id="GO:0016887">
    <property type="term" value="F:ATP hydrolysis activity"/>
    <property type="evidence" value="ECO:0007669"/>
    <property type="project" value="TreeGrafter"/>
</dbReference>
<dbReference type="SUPFAM" id="SSF52540">
    <property type="entry name" value="P-loop containing nucleoside triphosphate hydrolases"/>
    <property type="match status" value="1"/>
</dbReference>
<dbReference type="PROSITE" id="PS00662">
    <property type="entry name" value="T2SP_E"/>
    <property type="match status" value="1"/>
</dbReference>
<dbReference type="InterPro" id="IPR003593">
    <property type="entry name" value="AAA+_ATPase"/>
</dbReference>
<evidence type="ECO:0000313" key="5">
    <source>
        <dbReference type="EMBL" id="TSE35681.1"/>
    </source>
</evidence>
<dbReference type="EMBL" id="VJOO01000024">
    <property type="protein sequence ID" value="TSE35681.1"/>
    <property type="molecule type" value="Genomic_DNA"/>
</dbReference>
<dbReference type="InterPro" id="IPR027417">
    <property type="entry name" value="P-loop_NTPase"/>
</dbReference>
<dbReference type="GO" id="GO:0005524">
    <property type="term" value="F:ATP binding"/>
    <property type="evidence" value="ECO:0007669"/>
    <property type="project" value="UniProtKB-KW"/>
</dbReference>
<dbReference type="SMART" id="SM00382">
    <property type="entry name" value="AAA"/>
    <property type="match status" value="1"/>
</dbReference>
<dbReference type="PANTHER" id="PTHR30258">
    <property type="entry name" value="TYPE II SECRETION SYSTEM PROTEIN GSPE-RELATED"/>
    <property type="match status" value="1"/>
</dbReference>
<dbReference type="Pfam" id="PF05157">
    <property type="entry name" value="MshEN"/>
    <property type="match status" value="1"/>
</dbReference>
<dbReference type="Gene3D" id="3.30.450.90">
    <property type="match status" value="1"/>
</dbReference>
<proteinExistence type="inferred from homology"/>
<keyword evidence="2" id="KW-0547">Nucleotide-binding</keyword>
<evidence type="ECO:0000256" key="1">
    <source>
        <dbReference type="ARBA" id="ARBA00006611"/>
    </source>
</evidence>
<dbReference type="Gene3D" id="1.10.40.70">
    <property type="match status" value="1"/>
</dbReference>
<comment type="similarity">
    <text evidence="1">Belongs to the GSP E family.</text>
</comment>
<evidence type="ECO:0000259" key="4">
    <source>
        <dbReference type="PROSITE" id="PS00662"/>
    </source>
</evidence>
<evidence type="ECO:0000256" key="2">
    <source>
        <dbReference type="ARBA" id="ARBA00022741"/>
    </source>
</evidence>
<gene>
    <name evidence="5" type="primary">xpsE</name>
    <name evidence="5" type="ORF">Tfont_02192</name>
</gene>
<dbReference type="CDD" id="cd01129">
    <property type="entry name" value="PulE-GspE-like"/>
    <property type="match status" value="1"/>
</dbReference>
<dbReference type="InterPro" id="IPR007831">
    <property type="entry name" value="T2SS_GspE_N"/>
</dbReference>
<evidence type="ECO:0000313" key="6">
    <source>
        <dbReference type="Proteomes" id="UP000316388"/>
    </source>
</evidence>
<dbReference type="FunFam" id="3.30.450.90:FF:000001">
    <property type="entry name" value="Type II secretion system ATPase GspE"/>
    <property type="match status" value="1"/>
</dbReference>
<dbReference type="InterPro" id="IPR037257">
    <property type="entry name" value="T2SS_E_N_sf"/>
</dbReference>
<sequence length="567" mass="60886">MTDSHDVTRAPRPKLGELLLAQGKLSPPDLERALQVQTSVGGRLGKLLVQLGLVSEADVYAALSAQTGIPLVRSEAFPTARPDWGPLNAAFLLAHHTLPLGDVGAGDAAPVFVTSDPLDPLLVEGLRIALGRSPELRWGLESEIAQRHREWLEADNPPEEAATGAATGASEFIEHLRDLASEAPIIRRVNEIVDKAVSLRASDIHIESYEDKSLVRARVDGDLIVVDEIDAKDVAAVVSRIKILSQLDIAERRLPQDGRTKLRLRGKEIDVRVSTVPTMHGESVVMRLLERNVDMLSLDRLNFRPDVLAALRRMLATPHGILLVTGPTGSGKSTTLYAAMRELPGESLKILTVEDPVEYRLHWLNQVQVQPQIGLTFASVLRSFLRQDPDVIMIGEMRDGETAGIAVQAALTGHLVLSTLHTNSAAGAVVRLMNMGVEPYLISATLVGVLAQRLVRRLCDACKAPLAPQAAAQAAALLGGALPADAPIYTAVGCPACRGTGYHGRLAIHELIDIDEAGKQAILGKGADLEGRDFHHVGGTLLHDGAAKVRAGLTTVDEVLRATRQDD</sequence>
<protein>
    <submittedName>
        <fullName evidence="5">Type II secretion system protein E</fullName>
    </submittedName>
</protein>
<dbReference type="GO" id="GO:0005886">
    <property type="term" value="C:plasma membrane"/>
    <property type="evidence" value="ECO:0007669"/>
    <property type="project" value="TreeGrafter"/>
</dbReference>
<accession>A0A554XIN1</accession>
<dbReference type="Proteomes" id="UP000316388">
    <property type="component" value="Unassembled WGS sequence"/>
</dbReference>
<dbReference type="InterPro" id="IPR001482">
    <property type="entry name" value="T2SS/T4SS_dom"/>
</dbReference>
<reference evidence="5 6" key="1">
    <citation type="submission" date="2019-07" db="EMBL/GenBank/DDBJ databases">
        <title>Tepidimonas fonticaldi AT-A2 draft genome.</title>
        <authorList>
            <person name="Da Costa M.S."/>
            <person name="Froufe H.J.C."/>
            <person name="Egas C."/>
            <person name="Albuquerque L."/>
        </authorList>
    </citation>
    <scope>NUCLEOTIDE SEQUENCE [LARGE SCALE GENOMIC DNA]</scope>
    <source>
        <strain evidence="5 6">AT-A2</strain>
    </source>
</reference>
<feature type="domain" description="Bacterial type II secretion system protein E" evidence="4">
    <location>
        <begin position="385"/>
        <end position="399"/>
    </location>
</feature>